<sequence length="37" mass="4328">MLFLWFIKNLICAYFFVSQYCDQFGLINAGSFARKGD</sequence>
<dbReference type="AlphaFoldDB" id="A0A0X1KV38"/>
<dbReference type="Proteomes" id="UP000004687">
    <property type="component" value="Unassembled WGS sequence"/>
</dbReference>
<reference evidence="1" key="2">
    <citation type="submission" date="2008-07" db="EMBL/GenBank/DDBJ databases">
        <authorList>
            <consortium name="Broad Institute Genome Sequencing Platform"/>
            <person name="Colwell R."/>
            <person name="Grim C.J."/>
            <person name="Young S."/>
            <person name="Jaffe D."/>
            <person name="Gnerre S."/>
            <person name="Berlin A."/>
            <person name="Heiman D."/>
            <person name="Hepburn T."/>
            <person name="Shea T."/>
            <person name="Sykes S."/>
            <person name="Alvarado L."/>
            <person name="Kodira C."/>
            <person name="Heidelberg J."/>
            <person name="Lander E."/>
            <person name="Galagan J."/>
            <person name="Nusbaum C."/>
            <person name="Birren B."/>
        </authorList>
    </citation>
    <scope>NUCLEOTIDE SEQUENCE [LARGE SCALE GENOMIC DNA]</scope>
    <source>
        <strain evidence="1">MO10</strain>
    </source>
</reference>
<dbReference type="EMBL" id="DS990136">
    <property type="protein sequence ID" value="EET22137.1"/>
    <property type="molecule type" value="Genomic_DNA"/>
</dbReference>
<accession>A0A0X1KV38</accession>
<organism evidence="1">
    <name type="scientific">Vibrio cholerae (strain MO10)</name>
    <dbReference type="NCBI Taxonomy" id="345072"/>
    <lineage>
        <taxon>Bacteria</taxon>
        <taxon>Pseudomonadati</taxon>
        <taxon>Pseudomonadota</taxon>
        <taxon>Gammaproteobacteria</taxon>
        <taxon>Vibrionales</taxon>
        <taxon>Vibrionaceae</taxon>
        <taxon>Vibrio</taxon>
    </lineage>
</organism>
<dbReference type="HOGENOM" id="CLU_3350012_0_0_6"/>
<protein>
    <submittedName>
        <fullName evidence="1">Uncharacterized protein</fullName>
    </submittedName>
</protein>
<gene>
    <name evidence="1" type="ORF">VchoM_00164</name>
</gene>
<reference evidence="1" key="1">
    <citation type="submission" date="2005-09" db="EMBL/GenBank/DDBJ databases">
        <title>Annotation of Vibrio cholerae MO10.</title>
        <authorList>
            <person name="Colwell R."/>
            <person name="Grim C.J."/>
            <person name="Young S."/>
            <person name="Jaffe D."/>
            <person name="Gnerre S."/>
            <person name="Berlin A."/>
            <person name="Heiman D."/>
            <person name="Hepburn T."/>
            <person name="Shea T."/>
            <person name="Sykes S."/>
            <person name="Yandava C."/>
            <person name="Alvarado L."/>
            <person name="Kodira C."/>
            <person name="Borodovsky M."/>
            <person name="Heidelberg J."/>
            <person name="Lander E."/>
            <person name="Galagan J."/>
            <person name="Nusbaum C."/>
            <person name="Birren B."/>
        </authorList>
    </citation>
    <scope>NUCLEOTIDE SEQUENCE [LARGE SCALE GENOMIC DNA]</scope>
    <source>
        <strain evidence="1">MO10</strain>
    </source>
</reference>
<proteinExistence type="predicted"/>
<evidence type="ECO:0000313" key="1">
    <source>
        <dbReference type="EMBL" id="EET22137.1"/>
    </source>
</evidence>
<name>A0A0X1KV38_VIBCO</name>